<dbReference type="AlphaFoldDB" id="E3T6Y1"/>
<evidence type="ECO:0000256" key="1">
    <source>
        <dbReference type="ARBA" id="ARBA00022729"/>
    </source>
</evidence>
<name>E3T6Y1_9BACT</name>
<dbReference type="InterPro" id="IPR013517">
    <property type="entry name" value="FG-GAP"/>
</dbReference>
<dbReference type="Gene3D" id="2.80.10.50">
    <property type="match status" value="3"/>
</dbReference>
<dbReference type="InterPro" id="IPR028994">
    <property type="entry name" value="Integrin_alpha_N"/>
</dbReference>
<evidence type="ECO:0000256" key="2">
    <source>
        <dbReference type="SAM" id="SignalP"/>
    </source>
</evidence>
<dbReference type="Pfam" id="PF17164">
    <property type="entry name" value="DUF5122"/>
    <property type="match status" value="7"/>
</dbReference>
<sequence>MGWPVFGTNGEERVIQLVERRIFISRRFLILVLTGLLCLTGSGSAPAADGDRDLAFGNDGIVTTDFNNGNDWLGKIAVQPDGKIVAIGESHAPGKFALARYNPDGSLDATFGNGGKVLTVIANVREVGFSLLILPNGKILLSGSIDLPSVTDTSWAILRYNPDGSLDTTFGNNGVVMTNIGTDSDQAYDIALQSNGKIVVAGRKGIQFYPSEQRKGNVAIARYTADGTLDPTFGNGGMVINDFGQGLESYAISLMIRPDDKIVIAGESSYAFLVARYNANGGLDNTFGGGSGFSLGYFDNDWDSGSDAVLQPDGKIVVVGISGVADPYPHLAIARWDPDGSFDPSFGTDGKVLSPINGGLDAVALQGDGKLVALGTSENFAGAPNGGSSTSVMVVRFNQNGSLDTTFGNGGIAPGAFGGVGNDGSDILLQPDGKIVTAGLTSSDPYFQHTDFALARYLNAAPAVSRSTQFDFDGDGRADTSVYRDGMWYLHQSTDGDAAIPFGLTSDKIVPADYDGDGRTDVAVYRDGTWYMQRSSAGFGAVQFGLATDIPVPGDYSGDGRVDLAVYRGGTWYTLDLANNRFAAVQFGLASDKPVAADYDGDGRADPAVYRDGTWYMLESSFGVRAMQFGLSSDMPVVADYDGDGKADIAVFRPEGAIWYVFRSQSGFSAMSFGISADRLVPADYDGDGRADVAVFRDGTWYVLRSSGDGVLSTRWGISTDVPVPTAFRQ</sequence>
<dbReference type="NCBIfam" id="TIGR02608">
    <property type="entry name" value="delta_60_rpt"/>
    <property type="match status" value="7"/>
</dbReference>
<dbReference type="SUPFAM" id="SSF69318">
    <property type="entry name" value="Integrin alpha N-terminal domain"/>
    <property type="match status" value="1"/>
</dbReference>
<dbReference type="Gene3D" id="2.130.10.130">
    <property type="entry name" value="Integrin alpha, N-terminal"/>
    <property type="match status" value="1"/>
</dbReference>
<dbReference type="PANTHER" id="PTHR39431">
    <property type="entry name" value="FRPA/C-RELATED PROTEIN"/>
    <property type="match status" value="1"/>
</dbReference>
<feature type="chain" id="PRO_5003181929" evidence="2">
    <location>
        <begin position="48"/>
        <end position="730"/>
    </location>
</feature>
<dbReference type="EMBL" id="GU260711">
    <property type="protein sequence ID" value="ADC36075.1"/>
    <property type="molecule type" value="Genomic_DNA"/>
</dbReference>
<dbReference type="InterPro" id="IPR013431">
    <property type="entry name" value="Delta_60_rpt"/>
</dbReference>
<dbReference type="SUPFAM" id="SSF63829">
    <property type="entry name" value="Calcium-dependent phosphotriesterase"/>
    <property type="match status" value="1"/>
</dbReference>
<keyword evidence="1 2" id="KW-0732">Signal</keyword>
<dbReference type="Pfam" id="PF13517">
    <property type="entry name" value="FG-GAP_3"/>
    <property type="match status" value="1"/>
</dbReference>
<accession>E3T6Y1</accession>
<organism evidence="3">
    <name type="scientific">uncultured bacterium 164</name>
    <dbReference type="NCBI Taxonomy" id="698382"/>
    <lineage>
        <taxon>Bacteria</taxon>
        <taxon>environmental samples</taxon>
    </lineage>
</organism>
<reference evidence="3" key="2">
    <citation type="journal article" date="2010" name="Appl. Environ. Microbiol.">
        <title>Comparative analysis of acidobacterial genomic fragments from terrestrial and aquatic metagenomic libraries, with emphasis on acidobacteria subdivision 6.</title>
        <authorList>
            <person name="Kielak A.M."/>
            <person name="van Veen J.A."/>
            <person name="Kowalchuk G.A."/>
        </authorList>
    </citation>
    <scope>NUCLEOTIDE SEQUENCE</scope>
</reference>
<reference evidence="3" key="1">
    <citation type="submission" date="2009-12" db="EMBL/GenBank/DDBJ databases">
        <authorList>
            <person name="Kielak A."/>
            <person name="van Veen J.A."/>
            <person name="Kowalchuk G.A."/>
        </authorList>
    </citation>
    <scope>NUCLEOTIDE SEQUENCE</scope>
</reference>
<protein>
    <submittedName>
        <fullName evidence="3">Uncharacterized protein</fullName>
    </submittedName>
</protein>
<feature type="signal peptide" evidence="2">
    <location>
        <begin position="1"/>
        <end position="47"/>
    </location>
</feature>
<proteinExistence type="predicted"/>
<dbReference type="PANTHER" id="PTHR39431:SF1">
    <property type="entry name" value="FRPA_C-RELATED PROTEIN"/>
    <property type="match status" value="1"/>
</dbReference>
<evidence type="ECO:0000313" key="3">
    <source>
        <dbReference type="EMBL" id="ADC36075.1"/>
    </source>
</evidence>